<evidence type="ECO:0000256" key="5">
    <source>
        <dbReference type="SAM" id="Phobius"/>
    </source>
</evidence>
<evidence type="ECO:0000256" key="2">
    <source>
        <dbReference type="ARBA" id="ARBA00022771"/>
    </source>
</evidence>
<keyword evidence="1" id="KW-0479">Metal-binding</keyword>
<feature type="domain" description="FLYWCH-type" evidence="6">
    <location>
        <begin position="80"/>
        <end position="128"/>
    </location>
</feature>
<dbReference type="Pfam" id="PF04500">
    <property type="entry name" value="FLYWCH"/>
    <property type="match status" value="1"/>
</dbReference>
<keyword evidence="5" id="KW-1133">Transmembrane helix</keyword>
<dbReference type="EMBL" id="JABANM010029214">
    <property type="protein sequence ID" value="KAF4708383.1"/>
    <property type="molecule type" value="Genomic_DNA"/>
</dbReference>
<dbReference type="InterPro" id="IPR007588">
    <property type="entry name" value="Znf_FLYWCH"/>
</dbReference>
<reference evidence="7 8" key="1">
    <citation type="submission" date="2020-04" db="EMBL/GenBank/DDBJ databases">
        <title>Perkinsus olseni comparative genomics.</title>
        <authorList>
            <person name="Bogema D.R."/>
        </authorList>
    </citation>
    <scope>NUCLEOTIDE SEQUENCE [LARGE SCALE GENOMIC DNA]</scope>
    <source>
        <strain evidence="7">ATCC PRA-205</strain>
    </source>
</reference>
<accession>A0A7J6QJD3</accession>
<dbReference type="Gene3D" id="2.20.25.240">
    <property type="match status" value="1"/>
</dbReference>
<evidence type="ECO:0000313" key="8">
    <source>
        <dbReference type="Proteomes" id="UP000574390"/>
    </source>
</evidence>
<gene>
    <name evidence="7" type="ORF">FOZ62_020533</name>
</gene>
<organism evidence="7 8">
    <name type="scientific">Perkinsus olseni</name>
    <name type="common">Perkinsus atlanticus</name>
    <dbReference type="NCBI Taxonomy" id="32597"/>
    <lineage>
        <taxon>Eukaryota</taxon>
        <taxon>Sar</taxon>
        <taxon>Alveolata</taxon>
        <taxon>Perkinsozoa</taxon>
        <taxon>Perkinsea</taxon>
        <taxon>Perkinsida</taxon>
        <taxon>Perkinsidae</taxon>
        <taxon>Perkinsus</taxon>
    </lineage>
</organism>
<evidence type="ECO:0000256" key="3">
    <source>
        <dbReference type="ARBA" id="ARBA00022833"/>
    </source>
</evidence>
<dbReference type="Proteomes" id="UP000574390">
    <property type="component" value="Unassembled WGS sequence"/>
</dbReference>
<proteinExistence type="predicted"/>
<evidence type="ECO:0000256" key="4">
    <source>
        <dbReference type="SAM" id="MobiDB-lite"/>
    </source>
</evidence>
<evidence type="ECO:0000259" key="6">
    <source>
        <dbReference type="Pfam" id="PF04500"/>
    </source>
</evidence>
<feature type="transmembrane region" description="Helical" evidence="5">
    <location>
        <begin position="12"/>
        <end position="31"/>
    </location>
</feature>
<sequence>MPPTHIREFHPSALGLTVLSSISIVIVFFHWCTQKMSQENLNRGSDNIIELAEFYDANPMPSVAEERAASAPENELSSVPTAKGGYYLLYHGYSFTRNDTSHNPANTHYWRCTAFTSSCKCRTRLTTLGDFRLGVDHLTVKKRGKPVPHSCSPSAKKKQMLFEMCKTIMDSPRESKIMDAYWKVAKEAREEDLLQLPRQETTYQWLRRFKKLHFGIPGAPKHRTGFEIPDEYRFVTFGDSAEAESQNALLWDSGIDDGHRIICYYNPWVLDHVYDNPRRAHLAMDGTYKVCPRNWVQQYTVRTYLQDGEGVLATPERWNMRERALAGFPRTNNSQEGFHHKWNTLFAAAVPPIIWTWIDVVLENMREVRTDLVLRNRGDRRRRRAYDQMKDVQLKALCNRGVDEATLPEWLQRARKITRKLTKNGAYPEHSRRRRTQEANT</sequence>
<keyword evidence="3" id="KW-0862">Zinc</keyword>
<dbReference type="AlphaFoldDB" id="A0A7J6QJD3"/>
<evidence type="ECO:0000256" key="1">
    <source>
        <dbReference type="ARBA" id="ARBA00022723"/>
    </source>
</evidence>
<keyword evidence="5" id="KW-0812">Transmembrane</keyword>
<comment type="caution">
    <text evidence="7">The sequence shown here is derived from an EMBL/GenBank/DDBJ whole genome shotgun (WGS) entry which is preliminary data.</text>
</comment>
<keyword evidence="5" id="KW-0472">Membrane</keyword>
<evidence type="ECO:0000313" key="7">
    <source>
        <dbReference type="EMBL" id="KAF4708383.1"/>
    </source>
</evidence>
<protein>
    <recommendedName>
        <fullName evidence="6">FLYWCH-type domain-containing protein</fullName>
    </recommendedName>
</protein>
<feature type="non-terminal residue" evidence="7">
    <location>
        <position position="441"/>
    </location>
</feature>
<name>A0A7J6QJD3_PEROL</name>
<dbReference type="GO" id="GO:0008270">
    <property type="term" value="F:zinc ion binding"/>
    <property type="evidence" value="ECO:0007669"/>
    <property type="project" value="UniProtKB-KW"/>
</dbReference>
<feature type="region of interest" description="Disordered" evidence="4">
    <location>
        <begin position="422"/>
        <end position="441"/>
    </location>
</feature>
<keyword evidence="2" id="KW-0863">Zinc-finger</keyword>